<accession>A0A3L0W4B3</accession>
<feature type="compositionally biased region" description="Polar residues" evidence="1">
    <location>
        <begin position="1"/>
        <end position="21"/>
    </location>
</feature>
<dbReference type="Pfam" id="PF12118">
    <property type="entry name" value="SprA-related"/>
    <property type="match status" value="1"/>
</dbReference>
<name>A0A3L0W4B3_ECOLX</name>
<dbReference type="AlphaFoldDB" id="A0A3L0W4B3"/>
<evidence type="ECO:0000313" key="2">
    <source>
        <dbReference type="EMBL" id="MHO05257.1"/>
    </source>
</evidence>
<feature type="region of interest" description="Disordered" evidence="1">
    <location>
        <begin position="210"/>
        <end position="236"/>
    </location>
</feature>
<feature type="region of interest" description="Disordered" evidence="1">
    <location>
        <begin position="1"/>
        <end position="152"/>
    </location>
</feature>
<comment type="caution">
    <text evidence="2">The sequence shown here is derived from an EMBL/GenBank/DDBJ whole genome shotgun (WGS) entry which is preliminary data.</text>
</comment>
<sequence>MNINVSLPTLIPNQLQPQTESARTDNRRAALIPQTRQSEAFNAEPEVGSQKDKSKASQANATQTSQQTREGSQTSNPQTPVDNRFVEATGEDGQRNKQQQDPKQQEQQQKQELQIKELVDRDQEVRTHEQAHQAAGGQYASSPTYQFSMGPDGKRYATGGEVSIDIGTISGDPEATIAKMQQVRAAALAPAEPSAQDLSVARSAAAKEAQARKAMMTSSSQSGATPADGARTGVLNTYMEQRNQVIAQRYQQAVRPAAQQGLSLSA</sequence>
<feature type="compositionally biased region" description="Basic and acidic residues" evidence="1">
    <location>
        <begin position="92"/>
        <end position="104"/>
    </location>
</feature>
<feature type="compositionally biased region" description="Polar residues" evidence="1">
    <location>
        <begin position="69"/>
        <end position="81"/>
    </location>
</feature>
<feature type="compositionally biased region" description="Basic and acidic residues" evidence="1">
    <location>
        <begin position="113"/>
        <end position="131"/>
    </location>
</feature>
<evidence type="ECO:0008006" key="3">
    <source>
        <dbReference type="Google" id="ProtNLM"/>
    </source>
</evidence>
<proteinExistence type="predicted"/>
<gene>
    <name evidence="2" type="ORF">D9F05_12860</name>
</gene>
<dbReference type="InterPro" id="IPR021973">
    <property type="entry name" value="SprA-related"/>
</dbReference>
<evidence type="ECO:0000256" key="1">
    <source>
        <dbReference type="SAM" id="MobiDB-lite"/>
    </source>
</evidence>
<reference evidence="2" key="1">
    <citation type="submission" date="2018-10" db="EMBL/GenBank/DDBJ databases">
        <authorList>
            <consortium name="NARMS: The National Antimicrobial Resistance Monitoring System"/>
        </authorList>
    </citation>
    <scope>NUCLEOTIDE SEQUENCE [LARGE SCALE GENOMIC DNA]</scope>
    <source>
        <strain evidence="2">CVM N17EC0388</strain>
    </source>
</reference>
<protein>
    <recommendedName>
        <fullName evidence="3">SprA-related family protein</fullName>
    </recommendedName>
</protein>
<organism evidence="2">
    <name type="scientific">Escherichia coli</name>
    <dbReference type="NCBI Taxonomy" id="562"/>
    <lineage>
        <taxon>Bacteria</taxon>
        <taxon>Pseudomonadati</taxon>
        <taxon>Pseudomonadota</taxon>
        <taxon>Gammaproteobacteria</taxon>
        <taxon>Enterobacterales</taxon>
        <taxon>Enterobacteriaceae</taxon>
        <taxon>Escherichia</taxon>
    </lineage>
</organism>
<feature type="compositionally biased region" description="Low complexity" evidence="1">
    <location>
        <begin position="56"/>
        <end position="68"/>
    </location>
</feature>
<dbReference type="EMBL" id="RNRV01000021">
    <property type="protein sequence ID" value="MHO05257.1"/>
    <property type="molecule type" value="Genomic_DNA"/>
</dbReference>